<feature type="region of interest" description="Disordered" evidence="1">
    <location>
        <begin position="167"/>
        <end position="258"/>
    </location>
</feature>
<accession>A0A4Z1RJS8</accession>
<evidence type="ECO:0000256" key="1">
    <source>
        <dbReference type="SAM" id="MobiDB-lite"/>
    </source>
</evidence>
<protein>
    <submittedName>
        <fullName evidence="2">Poly(Hydroxyalcanoate) granule associated protein</fullName>
    </submittedName>
</protein>
<dbReference type="InterPro" id="IPR008769">
    <property type="entry name" value="PhaF_PhaI"/>
</dbReference>
<dbReference type="EMBL" id="SPUH01000001">
    <property type="protein sequence ID" value="TKS53891.1"/>
    <property type="molecule type" value="Genomic_DNA"/>
</dbReference>
<dbReference type="NCBIfam" id="TIGR01837">
    <property type="entry name" value="PHA_granule_1"/>
    <property type="match status" value="1"/>
</dbReference>
<reference evidence="2 3" key="1">
    <citation type="submission" date="2019-01" db="EMBL/GenBank/DDBJ databases">
        <authorList>
            <person name="Zhang S."/>
        </authorList>
    </citation>
    <scope>NUCLEOTIDE SEQUENCE [LARGE SCALE GENOMIC DNA]</scope>
    <source>
        <strain evidence="2 3">1626</strain>
    </source>
</reference>
<evidence type="ECO:0000313" key="2">
    <source>
        <dbReference type="EMBL" id="TKS53891.1"/>
    </source>
</evidence>
<feature type="region of interest" description="Disordered" evidence="1">
    <location>
        <begin position="24"/>
        <end position="53"/>
    </location>
</feature>
<evidence type="ECO:0000313" key="3">
    <source>
        <dbReference type="Proteomes" id="UP000298681"/>
    </source>
</evidence>
<dbReference type="AlphaFoldDB" id="A0A4Z1RJS8"/>
<dbReference type="PANTHER" id="PTHR38664">
    <property type="entry name" value="SLR0058 PROTEIN"/>
    <property type="match status" value="1"/>
</dbReference>
<feature type="compositionally biased region" description="Low complexity" evidence="1">
    <location>
        <begin position="196"/>
        <end position="258"/>
    </location>
</feature>
<sequence>MPGPSRRDANAACDTIGRTHALEASMATYKKPDGTHTSSPPPPPPETSFPRALGESAQQIWLAGLGALGRAQEEGGRLFETLVREGREVDNSAREHLDAHTSGLRDGVESTVDGAREQVTAGWERVERLFDSGLQRTLTRLGVPTRRDVAELNARVEALTAELRKRDAAARRAKASATAGTPDGAARAPGPRRSHSTATGAAGSTTTPGGTAPSTVAPGAASTPSSTPGTGSGGATSSTGAASTAPLPSTSTGPDTGA</sequence>
<keyword evidence="3" id="KW-1185">Reference proteome</keyword>
<name>A0A4Z1RJS8_9GAMM</name>
<dbReference type="PANTHER" id="PTHR38664:SF1">
    <property type="entry name" value="SLR0058 PROTEIN"/>
    <property type="match status" value="1"/>
</dbReference>
<dbReference type="Proteomes" id="UP000298681">
    <property type="component" value="Unassembled WGS sequence"/>
</dbReference>
<dbReference type="Pfam" id="PF05597">
    <property type="entry name" value="Phasin"/>
    <property type="match status" value="1"/>
</dbReference>
<proteinExistence type="predicted"/>
<gene>
    <name evidence="2" type="ORF">E4582_03275</name>
</gene>
<organism evidence="2 3">
    <name type="scientific">Luteimonas yindakuii</name>
    <dbReference type="NCBI Taxonomy" id="2565782"/>
    <lineage>
        <taxon>Bacteria</taxon>
        <taxon>Pseudomonadati</taxon>
        <taxon>Pseudomonadota</taxon>
        <taxon>Gammaproteobacteria</taxon>
        <taxon>Lysobacterales</taxon>
        <taxon>Lysobacteraceae</taxon>
        <taxon>Luteimonas</taxon>
    </lineage>
</organism>
<comment type="caution">
    <text evidence="2">The sequence shown here is derived from an EMBL/GenBank/DDBJ whole genome shotgun (WGS) entry which is preliminary data.</text>
</comment>